<name>A0AAW9R2W2_9GAMM</name>
<accession>A0AAW9R2W2</accession>
<dbReference type="Proteomes" id="UP001364472">
    <property type="component" value="Unassembled WGS sequence"/>
</dbReference>
<dbReference type="AlphaFoldDB" id="A0AAW9R2W2"/>
<proteinExistence type="predicted"/>
<dbReference type="EMBL" id="JBBDHC010000002">
    <property type="protein sequence ID" value="MEJ1248523.1"/>
    <property type="molecule type" value="Genomic_DNA"/>
</dbReference>
<comment type="caution">
    <text evidence="1">The sequence shown here is derived from an EMBL/GenBank/DDBJ whole genome shotgun (WGS) entry which is preliminary data.</text>
</comment>
<keyword evidence="2" id="KW-1185">Reference proteome</keyword>
<protein>
    <recommendedName>
        <fullName evidence="3">CD-NTase-associated protein 12/Pycsar effector protein TIR domain-containing protein</fullName>
    </recommendedName>
</protein>
<reference evidence="1 2" key="1">
    <citation type="journal article" date="2016" name="Antonie Van Leeuwenhoek">
        <title>Denitratimonas tolerans gen. nov., sp. nov., a denitrifying bacterium isolated from a bioreactor for tannery wastewater treatment.</title>
        <authorList>
            <person name="Han S.I."/>
            <person name="Kim J.O."/>
            <person name="Lee Y.R."/>
            <person name="Ekpeghere K.I."/>
            <person name="Koh S.C."/>
            <person name="Whang K.S."/>
        </authorList>
    </citation>
    <scope>NUCLEOTIDE SEQUENCE [LARGE SCALE GENOMIC DNA]</scope>
    <source>
        <strain evidence="1 2">KACC 17565</strain>
    </source>
</reference>
<evidence type="ECO:0000313" key="1">
    <source>
        <dbReference type="EMBL" id="MEJ1248523.1"/>
    </source>
</evidence>
<dbReference type="RefSeq" id="WP_337334236.1">
    <property type="nucleotide sequence ID" value="NZ_JBBDHC010000002.1"/>
</dbReference>
<gene>
    <name evidence="1" type="ORF">WB794_02355</name>
</gene>
<evidence type="ECO:0000313" key="2">
    <source>
        <dbReference type="Proteomes" id="UP001364472"/>
    </source>
</evidence>
<sequence length="428" mass="46201">MRAPRTLSIVGASEESAAHVRLLLRMAGMRLEHAWALQDGEEADLVILEPSDDVASRTLQARYQAAGIAFAILCDADAVVMHGMVLRRPIKLGQLVAVLNAAGKLRDNIPVVTGADSDFYNAELGDLIPDGRSAATWDRPEHAHGEVADDATPASTVDAFELLVHGDPLEEPLPSAPLITSDTRIEPHRHSATARSAMRHNETGTHDASLLGVTPMQVEPISLGDHSHLPPAQASTAGLDQGRPVLPALLAEGAILSPTRLSGEGLADLILDPKLRRYYSRAGLHELQPYVEAGSDRVQSARSVGSELQQARENQRAGSFDELRWLVALTTSRGRLDASLDPGGSYSVSHALDSAPDLRAHGRIVALMATPMHLHVLARVSGAQMEEVFDVVNAYHAIGRLDYVPRQSLQGYAKKDERNPLSRLFSRK</sequence>
<organism evidence="1 2">
    <name type="scientific">Denitratimonas tolerans</name>
    <dbReference type="NCBI Taxonomy" id="1338420"/>
    <lineage>
        <taxon>Bacteria</taxon>
        <taxon>Pseudomonadati</taxon>
        <taxon>Pseudomonadota</taxon>
        <taxon>Gammaproteobacteria</taxon>
        <taxon>Lysobacterales</taxon>
        <taxon>Lysobacteraceae</taxon>
        <taxon>Denitratimonas</taxon>
    </lineage>
</organism>
<evidence type="ECO:0008006" key="3">
    <source>
        <dbReference type="Google" id="ProtNLM"/>
    </source>
</evidence>